<accession>A0A0X8JP44</accession>
<dbReference type="EMBL" id="CP014230">
    <property type="protein sequence ID" value="AMD91963.1"/>
    <property type="molecule type" value="Genomic_DNA"/>
</dbReference>
<reference evidence="4" key="1">
    <citation type="submission" date="2016-02" db="EMBL/GenBank/DDBJ databases">
        <authorList>
            <person name="Holder M.E."/>
            <person name="Ajami N.J."/>
            <person name="Petrosino J.F."/>
        </authorList>
    </citation>
    <scope>NUCLEOTIDE SEQUENCE [LARGE SCALE GENOMIC DNA]</scope>
    <source>
        <strain evidence="4">DSM 12838</strain>
    </source>
</reference>
<organism evidence="3 4">
    <name type="scientific">Desulfomicrobium orale DSM 12838</name>
    <dbReference type="NCBI Taxonomy" id="888061"/>
    <lineage>
        <taxon>Bacteria</taxon>
        <taxon>Pseudomonadati</taxon>
        <taxon>Thermodesulfobacteriota</taxon>
        <taxon>Desulfovibrionia</taxon>
        <taxon>Desulfovibrionales</taxon>
        <taxon>Desulfomicrobiaceae</taxon>
        <taxon>Desulfomicrobium</taxon>
    </lineage>
</organism>
<dbReference type="Gene3D" id="3.40.50.1820">
    <property type="entry name" value="alpha/beta hydrolase"/>
    <property type="match status" value="1"/>
</dbReference>
<sequence length="253" mass="28303">MPGNVRRQSDWIRFENIAADEQVRLFCFPYAGGGASSFLPWKPLLPDYISLFPVQLPGHEERYGEQAITDIDALCEELALALHPLFTPKTVFFGHSMGGLLAFRLALYLAREGMTAPVHLFVSAAPTPIPPDELRPETVGDEAFLNRVLQSNSIPESVLLDADSLEMVRQTLLLDHALLLSMIDGTKEALDIPISVFAGEKDILVPLDRVRRWKQFTTGVCSMATYPGGHFYLRKWLDEVIGQIDQSLLMYTL</sequence>
<gene>
    <name evidence="3" type="ORF">AXF15_01760</name>
</gene>
<comment type="similarity">
    <text evidence="1">Belongs to the thioesterase family.</text>
</comment>
<dbReference type="Proteomes" id="UP000063964">
    <property type="component" value="Chromosome"/>
</dbReference>
<protein>
    <recommendedName>
        <fullName evidence="2">Thioesterase domain-containing protein</fullName>
    </recommendedName>
</protein>
<dbReference type="PANTHER" id="PTHR11487">
    <property type="entry name" value="THIOESTERASE"/>
    <property type="match status" value="1"/>
</dbReference>
<evidence type="ECO:0000259" key="2">
    <source>
        <dbReference type="Pfam" id="PF00975"/>
    </source>
</evidence>
<dbReference type="GO" id="GO:0008610">
    <property type="term" value="P:lipid biosynthetic process"/>
    <property type="evidence" value="ECO:0007669"/>
    <property type="project" value="TreeGrafter"/>
</dbReference>
<dbReference type="PANTHER" id="PTHR11487:SF0">
    <property type="entry name" value="S-ACYL FATTY ACID SYNTHASE THIOESTERASE, MEDIUM CHAIN"/>
    <property type="match status" value="1"/>
</dbReference>
<dbReference type="KEGG" id="doa:AXF15_01760"/>
<dbReference type="Pfam" id="PF00975">
    <property type="entry name" value="Thioesterase"/>
    <property type="match status" value="1"/>
</dbReference>
<dbReference type="SUPFAM" id="SSF53474">
    <property type="entry name" value="alpha/beta-Hydrolases"/>
    <property type="match status" value="1"/>
</dbReference>
<evidence type="ECO:0000313" key="3">
    <source>
        <dbReference type="EMBL" id="AMD91963.1"/>
    </source>
</evidence>
<keyword evidence="4" id="KW-1185">Reference proteome</keyword>
<dbReference type="InterPro" id="IPR029058">
    <property type="entry name" value="AB_hydrolase_fold"/>
</dbReference>
<dbReference type="STRING" id="888061.AXF15_01760"/>
<evidence type="ECO:0000313" key="4">
    <source>
        <dbReference type="Proteomes" id="UP000063964"/>
    </source>
</evidence>
<dbReference type="OrthoDB" id="8480037at2"/>
<feature type="domain" description="Thioesterase" evidence="2">
    <location>
        <begin position="24"/>
        <end position="247"/>
    </location>
</feature>
<name>A0A0X8JP44_9BACT</name>
<dbReference type="InterPro" id="IPR001031">
    <property type="entry name" value="Thioesterase"/>
</dbReference>
<dbReference type="AlphaFoldDB" id="A0A0X8JP44"/>
<evidence type="ECO:0000256" key="1">
    <source>
        <dbReference type="ARBA" id="ARBA00007169"/>
    </source>
</evidence>
<dbReference type="InterPro" id="IPR012223">
    <property type="entry name" value="TEII"/>
</dbReference>
<dbReference type="RefSeq" id="WP_066602497.1">
    <property type="nucleotide sequence ID" value="NZ_CP014230.1"/>
</dbReference>
<proteinExistence type="inferred from homology"/>